<dbReference type="Pfam" id="PF24762">
    <property type="entry name" value="TPR_IF140-IFT172"/>
    <property type="match status" value="1"/>
</dbReference>
<sequence>MTLFFDTKVQFLDEKTISTVSDWHSIESLFAVASYSQDKGGSVTIFTDLGQALPDISYPFNTVSQATAVKWHPEKILLISGWENGELHVWYENRRDFALIKSPHQSPIILLEFSEQGGRFVTADSMGILIGWRCDSNSQMLTMFTHDLKEHLLHITFRKTVASPVSAELSSLARAAVGGDESALDTLTNWRPKTAARNLAHTGVKDNHCFFAGTQSGILYYINQGGTCTEVFKSDNSPITQILWHEKREAIVALLEDMSLVHFSVSPDGSLDEVDRVKLSGRIPGHTGQISWAAPDVLAIIIGDFTVRVWNIQTSETQLLDITLPSDVQNTTVQGSAELFTCIAYCKESNTLCAGTNQGNLFTWKRIKSISFDENWQLSNITKVRGAIKHCLWGVCDTNKSCILVNCISNCYILKEQELLSLHNRSLSAVAKTATQLNMEDESGVKGYLTTDYAITDVCVNETDLVCTNGRTIYTYKIEKVTNEEQNESYLKVTLMSSFVMESRQIFIYDKNIAILNNNEAKIVSLSGVMLQELMFTDTEGKPIGMDLTNNWCTVFSMNGYIKVYDIAKHEPQLMITRNGYDLFENFGEVMYAKANASGTHLALTIANENLIPDRKLYLWNIEKDKMMFFDFMDQELGIPKLPISFFWDEEDTRFLACQTKTINLSSKKSQSIDGTKPEIADEQISILFVTERDEFGISEELDLSSNEKLINLCVPHIVTLKVTTIHKHFLRDFRGIESCDEATRKIVLNFSLNVALGKMDDAFACIRTLNTQQSNSVWNNLAKMCVTTQRLDLARICLGQLKMARSVRAVRKAMEDNSLEQEAKIAVLAIELNMLDEAKALYVKCGRYDLLNRLLQAIGEFDEAVKVAEEHDRIHLKNTYYKYAEWFREKGDIQNALQYYEQSMNPTHNVTQMLMEDPQALKKYMQKTTDKNLLKWWAKYVESTGDMDTAFKIYQKAEDWFSQIRILCFLGQLHKAEAIAKQYDDRAGCYHLARHYENIEKYQEAINFYTRARTYGNAIRICKENDLQNELWNVASVAQAADKASAAAYFEEIGEFGKAVELYHKAGMISQAVEMAFASQQPETLQVIAAELDSTSDPELVQRCAEFFIGIQQNQKAVLLLANSRQFRKALEICATKGVPLTETLSDLLTPSKDELDDHIRNEILIELGEILQQQGDYQMATKKFTLAGDKIRAMKSLLKSGDKDKIIYFASMSRQKEVYIMAANYLQGLDYQSDPKVLKNIVQFYTKAQAYDLLSNFYARAAQIEVNEFRDYKKALTALQEAAKTLVKVPNSQKTQDTLQLTIAEVRKVLEIFNLAENQDYQAVIQESRNFLMNTEKPPIRHVHIMGVLVEALISTKQYQEALGLLRDLVIKTSDGEFREFVDKGLVQRLTSELGVDFEAIWNVNVRQQSYGDESDGGEEIVEEVE</sequence>
<feature type="domain" description="IF140/IFT172/WDR19 TPR" evidence="10">
    <location>
        <begin position="758"/>
        <end position="1246"/>
    </location>
</feature>
<comment type="subcellular location">
    <subcellularLocation>
        <location evidence="1">Cell projection</location>
        <location evidence="1">Cilium</location>
    </subcellularLocation>
</comment>
<feature type="domain" description="IFT140 second beta-propeller" evidence="8">
    <location>
        <begin position="427"/>
        <end position="722"/>
    </location>
</feature>
<dbReference type="SUPFAM" id="SSF48452">
    <property type="entry name" value="TPR-like"/>
    <property type="match status" value="1"/>
</dbReference>
<evidence type="ECO:0000313" key="11">
    <source>
        <dbReference type="EMBL" id="SSX24950.1"/>
    </source>
</evidence>
<dbReference type="PANTHER" id="PTHR15722:SF7">
    <property type="entry name" value="INTRAFLAGELLAR TRANSPORT PROTEIN 140 HOMOLOG"/>
    <property type="match status" value="1"/>
</dbReference>
<dbReference type="SMART" id="SM00320">
    <property type="entry name" value="WD40"/>
    <property type="match status" value="5"/>
</dbReference>
<keyword evidence="6" id="KW-0966">Cell projection</keyword>
<dbReference type="GO" id="GO:0030991">
    <property type="term" value="C:intraciliary transport particle A"/>
    <property type="evidence" value="ECO:0007669"/>
    <property type="project" value="TreeGrafter"/>
</dbReference>
<dbReference type="GO" id="GO:0036064">
    <property type="term" value="C:ciliary basal body"/>
    <property type="evidence" value="ECO:0007669"/>
    <property type="project" value="TreeGrafter"/>
</dbReference>
<keyword evidence="4" id="KW-0802">TPR repeat</keyword>
<dbReference type="VEuPathDB" id="VectorBase:CSON011732"/>
<dbReference type="InterPro" id="IPR015943">
    <property type="entry name" value="WD40/YVTN_repeat-like_dom_sf"/>
</dbReference>
<evidence type="ECO:0000259" key="9">
    <source>
        <dbReference type="Pfam" id="PF24760"/>
    </source>
</evidence>
<name>A0A336M4N6_CULSO</name>
<dbReference type="SUPFAM" id="SSF50978">
    <property type="entry name" value="WD40 repeat-like"/>
    <property type="match status" value="2"/>
</dbReference>
<keyword evidence="2" id="KW-0853">WD repeat</keyword>
<dbReference type="PANTHER" id="PTHR15722">
    <property type="entry name" value="IFT140/172-RELATED"/>
    <property type="match status" value="1"/>
</dbReference>
<dbReference type="InterPro" id="IPR001680">
    <property type="entry name" value="WD40_rpt"/>
</dbReference>
<accession>A0A336M4N6</accession>
<dbReference type="Pfam" id="PF24760">
    <property type="entry name" value="TPR_IF140_C"/>
    <property type="match status" value="1"/>
</dbReference>
<gene>
    <name evidence="11" type="primary">CSON011732</name>
</gene>
<feature type="domain" description="IF140 C-terminal TPR" evidence="9">
    <location>
        <begin position="1254"/>
        <end position="1371"/>
    </location>
</feature>
<evidence type="ECO:0000259" key="10">
    <source>
        <dbReference type="Pfam" id="PF24762"/>
    </source>
</evidence>
<evidence type="ECO:0000259" key="7">
    <source>
        <dbReference type="Pfam" id="PF23383"/>
    </source>
</evidence>
<dbReference type="InterPro" id="IPR036322">
    <property type="entry name" value="WD40_repeat_dom_sf"/>
</dbReference>
<dbReference type="FunFam" id="2.130.10.10:FF:000839">
    <property type="entry name" value="Uncharacterized protein, isoform A"/>
    <property type="match status" value="1"/>
</dbReference>
<dbReference type="GO" id="GO:0005930">
    <property type="term" value="C:axoneme"/>
    <property type="evidence" value="ECO:0007669"/>
    <property type="project" value="TreeGrafter"/>
</dbReference>
<evidence type="ECO:0000256" key="1">
    <source>
        <dbReference type="ARBA" id="ARBA00004138"/>
    </source>
</evidence>
<dbReference type="FunFam" id="1.25.40.470:FF:000024">
    <property type="entry name" value="Reduced mechanoreceptor potential A"/>
    <property type="match status" value="1"/>
</dbReference>
<dbReference type="InterPro" id="IPR056155">
    <property type="entry name" value="Beta-prop_IFT140_2nd"/>
</dbReference>
<dbReference type="InterPro" id="IPR056156">
    <property type="entry name" value="TPR_IF140_C"/>
</dbReference>
<dbReference type="GO" id="GO:0035721">
    <property type="term" value="P:intraciliary retrograde transport"/>
    <property type="evidence" value="ECO:0007669"/>
    <property type="project" value="TreeGrafter"/>
</dbReference>
<evidence type="ECO:0000256" key="6">
    <source>
        <dbReference type="ARBA" id="ARBA00023273"/>
    </source>
</evidence>
<evidence type="ECO:0000256" key="3">
    <source>
        <dbReference type="ARBA" id="ARBA00022737"/>
    </source>
</evidence>
<evidence type="ECO:0000256" key="5">
    <source>
        <dbReference type="ARBA" id="ARBA00023069"/>
    </source>
</evidence>
<reference evidence="11" key="1">
    <citation type="submission" date="2018-07" db="EMBL/GenBank/DDBJ databases">
        <authorList>
            <person name="Quirk P.G."/>
            <person name="Krulwich T.A."/>
        </authorList>
    </citation>
    <scope>NUCLEOTIDE SEQUENCE</scope>
</reference>
<organism evidence="11">
    <name type="scientific">Culicoides sonorensis</name>
    <name type="common">Biting midge</name>
    <dbReference type="NCBI Taxonomy" id="179676"/>
    <lineage>
        <taxon>Eukaryota</taxon>
        <taxon>Metazoa</taxon>
        <taxon>Ecdysozoa</taxon>
        <taxon>Arthropoda</taxon>
        <taxon>Hexapoda</taxon>
        <taxon>Insecta</taxon>
        <taxon>Pterygota</taxon>
        <taxon>Neoptera</taxon>
        <taxon>Endopterygota</taxon>
        <taxon>Diptera</taxon>
        <taxon>Nematocera</taxon>
        <taxon>Chironomoidea</taxon>
        <taxon>Ceratopogonidae</taxon>
        <taxon>Ceratopogoninae</taxon>
        <taxon>Culicoides</taxon>
        <taxon>Monoculicoides</taxon>
    </lineage>
</organism>
<dbReference type="Pfam" id="PF23385">
    <property type="entry name" value="Beta-prop_IFT140_2nd"/>
    <property type="match status" value="1"/>
</dbReference>
<evidence type="ECO:0000256" key="4">
    <source>
        <dbReference type="ARBA" id="ARBA00022803"/>
    </source>
</evidence>
<evidence type="ECO:0000259" key="8">
    <source>
        <dbReference type="Pfam" id="PF23385"/>
    </source>
</evidence>
<dbReference type="InterPro" id="IPR056154">
    <property type="entry name" value="Beta-prop_IFT140_1st"/>
</dbReference>
<dbReference type="Gene3D" id="2.130.10.10">
    <property type="entry name" value="YVTN repeat-like/Quinoprotein amine dehydrogenase"/>
    <property type="match status" value="2"/>
</dbReference>
<keyword evidence="3" id="KW-0677">Repeat</keyword>
<keyword evidence="5" id="KW-0969">Cilium</keyword>
<evidence type="ECO:0000256" key="2">
    <source>
        <dbReference type="ARBA" id="ARBA00022574"/>
    </source>
</evidence>
<dbReference type="InterPro" id="IPR011990">
    <property type="entry name" value="TPR-like_helical_dom_sf"/>
</dbReference>
<dbReference type="FunFam" id="1.25.40.470:FF:000018">
    <property type="entry name" value="Reduced mechanoreceptor potential A"/>
    <property type="match status" value="1"/>
</dbReference>
<feature type="domain" description="IFT140 first beta-propeller" evidence="7">
    <location>
        <begin position="3"/>
        <end position="417"/>
    </location>
</feature>
<protein>
    <submittedName>
        <fullName evidence="11">CSON011732 protein</fullName>
    </submittedName>
</protein>
<dbReference type="Pfam" id="PF23383">
    <property type="entry name" value="Beta-prop_IFT140_1st"/>
    <property type="match status" value="1"/>
</dbReference>
<dbReference type="InterPro" id="IPR056168">
    <property type="entry name" value="TPR_IF140/IFT172/WDR19"/>
</dbReference>
<proteinExistence type="predicted"/>
<dbReference type="Gene3D" id="1.25.40.470">
    <property type="match status" value="2"/>
</dbReference>
<dbReference type="OMA" id="YAQFMES"/>
<dbReference type="EMBL" id="UFQT01000523">
    <property type="protein sequence ID" value="SSX24950.1"/>
    <property type="molecule type" value="Genomic_DNA"/>
</dbReference>